<reference evidence="2" key="1">
    <citation type="submission" date="2016-02" db="EMBL/GenBank/DDBJ databases">
        <authorList>
            <person name="Wen L."/>
            <person name="He K."/>
            <person name="Yang H."/>
        </authorList>
    </citation>
    <scope>NUCLEOTIDE SEQUENCE [LARGE SCALE GENOMIC DNA]</scope>
    <source>
        <strain evidence="2">JCM 15929</strain>
    </source>
</reference>
<protein>
    <submittedName>
        <fullName evidence="1">Uncharacterized protein</fullName>
    </submittedName>
</protein>
<sequence length="177" mass="18506">MVLVVALIIVLAVQPWKKSGGGVQTFELDRAITVEVRTPSGWTAKEMSAEGASAVLILPAGDDRGYDEINTDFKSLRNGRSGKPIHAVVINAGSCSSDAASSWDIGDVDKGTVGEATRLGRRAVWNVRGSDCARMISTDMDSGRPASTASELLVSLAGSGAVVPRHDGTRPSIRPSS</sequence>
<accession>A0A138AVH5</accession>
<comment type="caution">
    <text evidence="1">The sequence shown here is derived from an EMBL/GenBank/DDBJ whole genome shotgun (WGS) entry which is preliminary data.</text>
</comment>
<evidence type="ECO:0000313" key="2">
    <source>
        <dbReference type="Proteomes" id="UP000070258"/>
    </source>
</evidence>
<dbReference type="AlphaFoldDB" id="A0A138AVH5"/>
<dbReference type="Proteomes" id="UP000070258">
    <property type="component" value="Unassembled WGS sequence"/>
</dbReference>
<dbReference type="EMBL" id="LSRF01000001">
    <property type="protein sequence ID" value="KXP14399.1"/>
    <property type="molecule type" value="Genomic_DNA"/>
</dbReference>
<gene>
    <name evidence="1" type="ORF">AXK60_00330</name>
</gene>
<dbReference type="STRING" id="239498.AXK60_00330"/>
<evidence type="ECO:0000313" key="1">
    <source>
        <dbReference type="EMBL" id="KXP14399.1"/>
    </source>
</evidence>
<proteinExistence type="predicted"/>
<name>A0A138AVH5_9ACTN</name>
<organism evidence="1 2">
    <name type="scientific">Tsukamurella pseudospumae</name>
    <dbReference type="NCBI Taxonomy" id="239498"/>
    <lineage>
        <taxon>Bacteria</taxon>
        <taxon>Bacillati</taxon>
        <taxon>Actinomycetota</taxon>
        <taxon>Actinomycetes</taxon>
        <taxon>Mycobacteriales</taxon>
        <taxon>Tsukamurellaceae</taxon>
        <taxon>Tsukamurella</taxon>
    </lineage>
</organism>